<protein>
    <recommendedName>
        <fullName evidence="5">BTB domain-containing protein</fullName>
    </recommendedName>
</protein>
<evidence type="ECO:0000259" key="1">
    <source>
        <dbReference type="PROSITE" id="PS50097"/>
    </source>
</evidence>
<dbReference type="PROSITE" id="PS50097">
    <property type="entry name" value="BTB"/>
    <property type="match status" value="1"/>
</dbReference>
<feature type="domain" description="BTB" evidence="1">
    <location>
        <begin position="139"/>
        <end position="180"/>
    </location>
</feature>
<sequence length="180" mass="20839">MDTVKWCLKVSPNGLDEKIKDYISLYLLLKSSNQSELCTKITFYLLDVNKEERETVLSPKALYFVPGKHWGLQNFARTVFSLYRFDELLLWDKLTIFCEVHALEATREISGHNNHVLFDVPVCWLPGYFRDLLRSGDLNDILLSISGRRFRPHKAILSAKSSVFAAMCQHNIKDENQVDI</sequence>
<accession>A0A9J6CU59</accession>
<evidence type="ECO:0008006" key="5">
    <source>
        <dbReference type="Google" id="ProtNLM"/>
    </source>
</evidence>
<dbReference type="SUPFAM" id="SSF54695">
    <property type="entry name" value="POZ domain"/>
    <property type="match status" value="1"/>
</dbReference>
<dbReference type="VEuPathDB" id="VectorBase:LOC119172514"/>
<feature type="domain" description="MATH" evidence="2">
    <location>
        <begin position="1"/>
        <end position="100"/>
    </location>
</feature>
<dbReference type="Pfam" id="PF22486">
    <property type="entry name" value="MATH_2"/>
    <property type="match status" value="1"/>
</dbReference>
<evidence type="ECO:0000259" key="2">
    <source>
        <dbReference type="PROSITE" id="PS50144"/>
    </source>
</evidence>
<proteinExistence type="predicted"/>
<dbReference type="InterPro" id="IPR008974">
    <property type="entry name" value="TRAF-like"/>
</dbReference>
<dbReference type="Gene3D" id="2.60.210.10">
    <property type="entry name" value="Apoptosis, Tumor Necrosis Factor Receptor Associated Protein 2, Chain A"/>
    <property type="match status" value="1"/>
</dbReference>
<name>A0A9J6CU59_RHIMP</name>
<dbReference type="InterPro" id="IPR000210">
    <property type="entry name" value="BTB/POZ_dom"/>
</dbReference>
<dbReference type="AlphaFoldDB" id="A0A9J6CU59"/>
<gene>
    <name evidence="3" type="ORF">HPB51_029532</name>
</gene>
<dbReference type="EMBL" id="JABSTU010006836">
    <property type="protein sequence ID" value="KAH7932115.1"/>
    <property type="molecule type" value="Genomic_DNA"/>
</dbReference>
<dbReference type="Gene3D" id="3.30.710.10">
    <property type="entry name" value="Potassium Channel Kv1.1, Chain A"/>
    <property type="match status" value="1"/>
</dbReference>
<dbReference type="Proteomes" id="UP000821866">
    <property type="component" value="Unassembled WGS sequence"/>
</dbReference>
<dbReference type="GO" id="GO:0030163">
    <property type="term" value="P:protein catabolic process"/>
    <property type="evidence" value="ECO:0007669"/>
    <property type="project" value="UniProtKB-ARBA"/>
</dbReference>
<dbReference type="SUPFAM" id="SSF49599">
    <property type="entry name" value="TRAF domain-like"/>
    <property type="match status" value="1"/>
</dbReference>
<reference evidence="3" key="2">
    <citation type="submission" date="2021-09" db="EMBL/GenBank/DDBJ databases">
        <authorList>
            <person name="Jia N."/>
            <person name="Wang J."/>
            <person name="Shi W."/>
            <person name="Du L."/>
            <person name="Sun Y."/>
            <person name="Zhan W."/>
            <person name="Jiang J."/>
            <person name="Wang Q."/>
            <person name="Zhang B."/>
            <person name="Ji P."/>
            <person name="Sakyi L.B."/>
            <person name="Cui X."/>
            <person name="Yuan T."/>
            <person name="Jiang B."/>
            <person name="Yang W."/>
            <person name="Lam T.T.-Y."/>
            <person name="Chang Q."/>
            <person name="Ding S."/>
            <person name="Wang X."/>
            <person name="Zhu J."/>
            <person name="Ruan X."/>
            <person name="Zhao L."/>
            <person name="Wei J."/>
            <person name="Que T."/>
            <person name="Du C."/>
            <person name="Cheng J."/>
            <person name="Dai P."/>
            <person name="Han X."/>
            <person name="Huang E."/>
            <person name="Gao Y."/>
            <person name="Liu J."/>
            <person name="Shao H."/>
            <person name="Ye R."/>
            <person name="Li L."/>
            <person name="Wei W."/>
            <person name="Wang X."/>
            <person name="Wang C."/>
            <person name="Huo Q."/>
            <person name="Li W."/>
            <person name="Guo W."/>
            <person name="Chen H."/>
            <person name="Chen S."/>
            <person name="Zhou L."/>
            <person name="Zhou L."/>
            <person name="Ni X."/>
            <person name="Tian J."/>
            <person name="Zhou Y."/>
            <person name="Sheng Y."/>
            <person name="Liu T."/>
            <person name="Pan Y."/>
            <person name="Xia L."/>
            <person name="Li J."/>
            <person name="Zhao F."/>
            <person name="Cao W."/>
        </authorList>
    </citation>
    <scope>NUCLEOTIDE SEQUENCE</scope>
    <source>
        <strain evidence="3">Rmic-2018</strain>
        <tissue evidence="3">Larvae</tissue>
    </source>
</reference>
<reference evidence="3" key="1">
    <citation type="journal article" date="2020" name="Cell">
        <title>Large-Scale Comparative Analyses of Tick Genomes Elucidate Their Genetic Diversity and Vector Capacities.</title>
        <authorList>
            <consortium name="Tick Genome and Microbiome Consortium (TIGMIC)"/>
            <person name="Jia N."/>
            <person name="Wang J."/>
            <person name="Shi W."/>
            <person name="Du L."/>
            <person name="Sun Y."/>
            <person name="Zhan W."/>
            <person name="Jiang J.F."/>
            <person name="Wang Q."/>
            <person name="Zhang B."/>
            <person name="Ji P."/>
            <person name="Bell-Sakyi L."/>
            <person name="Cui X.M."/>
            <person name="Yuan T.T."/>
            <person name="Jiang B.G."/>
            <person name="Yang W.F."/>
            <person name="Lam T.T."/>
            <person name="Chang Q.C."/>
            <person name="Ding S.J."/>
            <person name="Wang X.J."/>
            <person name="Zhu J.G."/>
            <person name="Ruan X.D."/>
            <person name="Zhao L."/>
            <person name="Wei J.T."/>
            <person name="Ye R.Z."/>
            <person name="Que T.C."/>
            <person name="Du C.H."/>
            <person name="Zhou Y.H."/>
            <person name="Cheng J.X."/>
            <person name="Dai P.F."/>
            <person name="Guo W.B."/>
            <person name="Han X.H."/>
            <person name="Huang E.J."/>
            <person name="Li L.F."/>
            <person name="Wei W."/>
            <person name="Gao Y.C."/>
            <person name="Liu J.Z."/>
            <person name="Shao H.Z."/>
            <person name="Wang X."/>
            <person name="Wang C.C."/>
            <person name="Yang T.C."/>
            <person name="Huo Q.B."/>
            <person name="Li W."/>
            <person name="Chen H.Y."/>
            <person name="Chen S.E."/>
            <person name="Zhou L.G."/>
            <person name="Ni X.B."/>
            <person name="Tian J.H."/>
            <person name="Sheng Y."/>
            <person name="Liu T."/>
            <person name="Pan Y.S."/>
            <person name="Xia L.Y."/>
            <person name="Li J."/>
            <person name="Zhao F."/>
            <person name="Cao W.C."/>
        </authorList>
    </citation>
    <scope>NUCLEOTIDE SEQUENCE</scope>
    <source>
        <strain evidence="3">Rmic-2018</strain>
    </source>
</reference>
<dbReference type="InterPro" id="IPR011333">
    <property type="entry name" value="SKP1/BTB/POZ_sf"/>
</dbReference>
<evidence type="ECO:0000313" key="4">
    <source>
        <dbReference type="Proteomes" id="UP000821866"/>
    </source>
</evidence>
<evidence type="ECO:0000313" key="3">
    <source>
        <dbReference type="EMBL" id="KAH7932115.1"/>
    </source>
</evidence>
<comment type="caution">
    <text evidence="3">The sequence shown here is derived from an EMBL/GenBank/DDBJ whole genome shotgun (WGS) entry which is preliminary data.</text>
</comment>
<organism evidence="3 4">
    <name type="scientific">Rhipicephalus microplus</name>
    <name type="common">Cattle tick</name>
    <name type="synonym">Boophilus microplus</name>
    <dbReference type="NCBI Taxonomy" id="6941"/>
    <lineage>
        <taxon>Eukaryota</taxon>
        <taxon>Metazoa</taxon>
        <taxon>Ecdysozoa</taxon>
        <taxon>Arthropoda</taxon>
        <taxon>Chelicerata</taxon>
        <taxon>Arachnida</taxon>
        <taxon>Acari</taxon>
        <taxon>Parasitiformes</taxon>
        <taxon>Ixodida</taxon>
        <taxon>Ixodoidea</taxon>
        <taxon>Ixodidae</taxon>
        <taxon>Rhipicephalinae</taxon>
        <taxon>Rhipicephalus</taxon>
        <taxon>Boophilus</taxon>
    </lineage>
</organism>
<keyword evidence="4" id="KW-1185">Reference proteome</keyword>
<dbReference type="PANTHER" id="PTHR24413">
    <property type="entry name" value="SPECKLE-TYPE POZ PROTEIN"/>
    <property type="match status" value="1"/>
</dbReference>
<dbReference type="InterPro" id="IPR002083">
    <property type="entry name" value="MATH/TRAF_dom"/>
</dbReference>
<dbReference type="PROSITE" id="PS50144">
    <property type="entry name" value="MATH"/>
    <property type="match status" value="1"/>
</dbReference>
<dbReference type="Pfam" id="PF00651">
    <property type="entry name" value="BTB"/>
    <property type="match status" value="1"/>
</dbReference>